<comment type="function">
    <text evidence="8">PPIases accelerate the folding of proteins. It catalyzes the cis-trans isomerization of proline imidic peptide bonds in oligopeptides.</text>
</comment>
<dbReference type="PROSITE" id="PS50072">
    <property type="entry name" value="CSA_PPIASE_2"/>
    <property type="match status" value="1"/>
</dbReference>
<keyword evidence="4 8" id="KW-0697">Rotamase</keyword>
<dbReference type="CDD" id="cd01921">
    <property type="entry name" value="cyclophilin_RRM"/>
    <property type="match status" value="1"/>
</dbReference>
<dbReference type="STRING" id="1257118.L8H7L6"/>
<dbReference type="PANTHER" id="PTHR45843">
    <property type="entry name" value="PEPTIDYL-PROLYL CIS-TRANS ISOMERASE-LIKE 4"/>
    <property type="match status" value="1"/>
</dbReference>
<dbReference type="InterPro" id="IPR000504">
    <property type="entry name" value="RRM_dom"/>
</dbReference>
<dbReference type="Pfam" id="PF00160">
    <property type="entry name" value="Pro_isomerase"/>
    <property type="match status" value="1"/>
</dbReference>
<feature type="compositionally biased region" description="Gly residues" evidence="9">
    <location>
        <begin position="376"/>
        <end position="423"/>
    </location>
</feature>
<dbReference type="InterPro" id="IPR002130">
    <property type="entry name" value="Cyclophilin-type_PPIase_dom"/>
</dbReference>
<dbReference type="GO" id="GO:0003723">
    <property type="term" value="F:RNA binding"/>
    <property type="evidence" value="ECO:0007669"/>
    <property type="project" value="UniProtKB-UniRule"/>
</dbReference>
<comment type="catalytic activity">
    <reaction evidence="1 8">
        <text>[protein]-peptidylproline (omega=180) = [protein]-peptidylproline (omega=0)</text>
        <dbReference type="Rhea" id="RHEA:16237"/>
        <dbReference type="Rhea" id="RHEA-COMP:10747"/>
        <dbReference type="Rhea" id="RHEA-COMP:10748"/>
        <dbReference type="ChEBI" id="CHEBI:83833"/>
        <dbReference type="ChEBI" id="CHEBI:83834"/>
        <dbReference type="EC" id="5.2.1.8"/>
    </reaction>
</comment>
<evidence type="ECO:0000259" key="10">
    <source>
        <dbReference type="PROSITE" id="PS50072"/>
    </source>
</evidence>
<evidence type="ECO:0000256" key="2">
    <source>
        <dbReference type="ARBA" id="ARBA00004123"/>
    </source>
</evidence>
<dbReference type="KEGG" id="acan:ACA1_282960"/>
<dbReference type="InterPro" id="IPR035538">
    <property type="entry name" value="Cyclophilin_PPIL4"/>
</dbReference>
<dbReference type="SUPFAM" id="SSF54928">
    <property type="entry name" value="RNA-binding domain, RBD"/>
    <property type="match status" value="1"/>
</dbReference>
<dbReference type="Proteomes" id="UP000011083">
    <property type="component" value="Unassembled WGS sequence"/>
</dbReference>
<dbReference type="CDD" id="cd12235">
    <property type="entry name" value="RRM_PPIL4"/>
    <property type="match status" value="1"/>
</dbReference>
<comment type="subcellular location">
    <subcellularLocation>
        <location evidence="2 8">Nucleus</location>
    </subcellularLocation>
</comment>
<reference evidence="12 13" key="1">
    <citation type="journal article" date="2013" name="Genome Biol.">
        <title>Genome of Acanthamoeba castellanii highlights extensive lateral gene transfer and early evolution of tyrosine kinase signaling.</title>
        <authorList>
            <person name="Clarke M."/>
            <person name="Lohan A.J."/>
            <person name="Liu B."/>
            <person name="Lagkouvardos I."/>
            <person name="Roy S."/>
            <person name="Zafar N."/>
            <person name="Bertelli C."/>
            <person name="Schilde C."/>
            <person name="Kianianmomeni A."/>
            <person name="Burglin T.R."/>
            <person name="Frech C."/>
            <person name="Turcotte B."/>
            <person name="Kopec K.O."/>
            <person name="Synnott J.M."/>
            <person name="Choo C."/>
            <person name="Paponov I."/>
            <person name="Finkler A."/>
            <person name="Soon Heng Tan C."/>
            <person name="Hutchins A.P."/>
            <person name="Weinmeier T."/>
            <person name="Rattei T."/>
            <person name="Chu J.S."/>
            <person name="Gimenez G."/>
            <person name="Irimia M."/>
            <person name="Rigden D.J."/>
            <person name="Fitzpatrick D.A."/>
            <person name="Lorenzo-Morales J."/>
            <person name="Bateman A."/>
            <person name="Chiu C.H."/>
            <person name="Tang P."/>
            <person name="Hegemann P."/>
            <person name="Fromm H."/>
            <person name="Raoult D."/>
            <person name="Greub G."/>
            <person name="Miranda-Saavedra D."/>
            <person name="Chen N."/>
            <person name="Nash P."/>
            <person name="Ginger M.L."/>
            <person name="Horn M."/>
            <person name="Schaap P."/>
            <person name="Caler L."/>
            <person name="Loftus B."/>
        </authorList>
    </citation>
    <scope>NUCLEOTIDE SEQUENCE [LARGE SCALE GENOMIC DNA]</scope>
    <source>
        <strain evidence="12 13">Neff</strain>
    </source>
</reference>
<dbReference type="OMA" id="APKCCEN"/>
<dbReference type="PROSITE" id="PS50102">
    <property type="entry name" value="RRM"/>
    <property type="match status" value="1"/>
</dbReference>
<evidence type="ECO:0000256" key="9">
    <source>
        <dbReference type="SAM" id="MobiDB-lite"/>
    </source>
</evidence>
<dbReference type="EMBL" id="KB007908">
    <property type="protein sequence ID" value="ELR21110.1"/>
    <property type="molecule type" value="Genomic_DNA"/>
</dbReference>
<evidence type="ECO:0000256" key="1">
    <source>
        <dbReference type="ARBA" id="ARBA00000971"/>
    </source>
</evidence>
<evidence type="ECO:0000256" key="7">
    <source>
        <dbReference type="PROSITE-ProRule" id="PRU00176"/>
    </source>
</evidence>
<dbReference type="PANTHER" id="PTHR45843:SF1">
    <property type="entry name" value="PEPTIDYL-PROLYL CIS-TRANS ISOMERASE-LIKE 4"/>
    <property type="match status" value="1"/>
</dbReference>
<evidence type="ECO:0000256" key="5">
    <source>
        <dbReference type="ARBA" id="ARBA00023235"/>
    </source>
</evidence>
<dbReference type="GO" id="GO:0003755">
    <property type="term" value="F:peptidyl-prolyl cis-trans isomerase activity"/>
    <property type="evidence" value="ECO:0007669"/>
    <property type="project" value="UniProtKB-UniRule"/>
</dbReference>
<dbReference type="Gene3D" id="2.40.100.10">
    <property type="entry name" value="Cyclophilin-like"/>
    <property type="match status" value="1"/>
</dbReference>
<dbReference type="SMART" id="SM00360">
    <property type="entry name" value="RRM"/>
    <property type="match status" value="1"/>
</dbReference>
<dbReference type="PRINTS" id="PR00153">
    <property type="entry name" value="CSAPPISMRASE"/>
</dbReference>
<name>L8H7L6_ACACF</name>
<dbReference type="GeneID" id="14921987"/>
<dbReference type="SUPFAM" id="SSF50891">
    <property type="entry name" value="Cyclophilin-like"/>
    <property type="match status" value="1"/>
</dbReference>
<accession>L8H7L6</accession>
<dbReference type="RefSeq" id="XP_004344853.1">
    <property type="nucleotide sequence ID" value="XM_004344803.1"/>
</dbReference>
<dbReference type="InterPro" id="IPR035542">
    <property type="entry name" value="CRIP"/>
</dbReference>
<protein>
    <recommendedName>
        <fullName evidence="8">Peptidyl-prolyl cis-trans isomerase</fullName>
        <shortName evidence="8">PPIase</shortName>
        <ecNumber evidence="8">5.2.1.8</ecNumber>
    </recommendedName>
</protein>
<keyword evidence="13" id="KW-1185">Reference proteome</keyword>
<dbReference type="InterPro" id="IPR029000">
    <property type="entry name" value="Cyclophilin-like_dom_sf"/>
</dbReference>
<dbReference type="Gene3D" id="3.30.70.330">
    <property type="match status" value="1"/>
</dbReference>
<evidence type="ECO:0000256" key="8">
    <source>
        <dbReference type="RuleBase" id="RU365081"/>
    </source>
</evidence>
<dbReference type="VEuPathDB" id="AmoebaDB:ACA1_282960"/>
<sequence length="558" mass="63521">MSVMLETSVGDIIIDLYTDKCPNTTRNFLKLCKCKYYNGVLFHNVQKDYIVQTGDPTGTGRGGESMFGLLYGDQARYFEDEFHPSLRHKAPGTVSMANAGLPNTNGSQFLITVGSNLESLDDRNTVFGFVAEGMDVVQKINEAFVDKDGAPYQIIRIRHTHILDDPFPDPAGLPVPDPDKSPMRPVPDQFKNRLEEGQEIDLQDEKAKEEADRLQAEMEARSRAEVLEMIGDLPVADVKPPDNVLFVCKLNPVTESHDLELIFSRFGTILSCEVIRDQKTDDSLGYAFIEFETEAQCEQAYLKMDNVLIDDRRVHVDFSQSVSKLRQQYGVYDTGFFGDRYRKYVENLHIGGKTLDEEQADKLQEKKFQGRRTERAGGGFRGGAGGGGRGGGRGGFGGGGGGRGGRGGFVGGRGRGGGGGGFGGDEDRPLTANYRKRERDQAERDDTRDADADADRKKRKEEDRSDGDRDRHSGRSRWDQRDRRDDRDRDRERERDRRDDKSSRDRRDDRERERERDRRDDRKDDRDRARDGGERDRDRDRGRRDDRDRDRAREDRRH</sequence>
<dbReference type="InterPro" id="IPR035979">
    <property type="entry name" value="RBD_domain_sf"/>
</dbReference>
<dbReference type="InterPro" id="IPR012677">
    <property type="entry name" value="Nucleotide-bd_a/b_plait_sf"/>
</dbReference>
<dbReference type="Pfam" id="PF00076">
    <property type="entry name" value="RRM_1"/>
    <property type="match status" value="1"/>
</dbReference>
<feature type="region of interest" description="Disordered" evidence="9">
    <location>
        <begin position="368"/>
        <end position="558"/>
    </location>
</feature>
<feature type="domain" description="PPIase cyclophilin-type" evidence="10">
    <location>
        <begin position="6"/>
        <end position="162"/>
    </location>
</feature>
<evidence type="ECO:0000313" key="13">
    <source>
        <dbReference type="Proteomes" id="UP000011083"/>
    </source>
</evidence>
<dbReference type="AlphaFoldDB" id="L8H7L6"/>
<proteinExistence type="inferred from homology"/>
<dbReference type="FunFam" id="2.40.100.10:FF:000015">
    <property type="entry name" value="Peptidyl-prolyl cis-trans isomerase"/>
    <property type="match status" value="1"/>
</dbReference>
<dbReference type="EC" id="5.2.1.8" evidence="8"/>
<keyword evidence="3 7" id="KW-0694">RNA-binding</keyword>
<gene>
    <name evidence="12" type="ORF">ACA1_282960</name>
</gene>
<evidence type="ECO:0000259" key="11">
    <source>
        <dbReference type="PROSITE" id="PS50102"/>
    </source>
</evidence>
<evidence type="ECO:0000256" key="4">
    <source>
        <dbReference type="ARBA" id="ARBA00023110"/>
    </source>
</evidence>
<comment type="similarity">
    <text evidence="8">Belongs to the cyclophilin-type PPIase family. PPIL4 subfamily.</text>
</comment>
<organism evidence="12 13">
    <name type="scientific">Acanthamoeba castellanii (strain ATCC 30010 / Neff)</name>
    <dbReference type="NCBI Taxonomy" id="1257118"/>
    <lineage>
        <taxon>Eukaryota</taxon>
        <taxon>Amoebozoa</taxon>
        <taxon>Discosea</taxon>
        <taxon>Longamoebia</taxon>
        <taxon>Centramoebida</taxon>
        <taxon>Acanthamoebidae</taxon>
        <taxon>Acanthamoeba</taxon>
    </lineage>
</organism>
<keyword evidence="5 8" id="KW-0413">Isomerase</keyword>
<feature type="domain" description="RRM" evidence="11">
    <location>
        <begin position="243"/>
        <end position="321"/>
    </location>
</feature>
<evidence type="ECO:0000256" key="3">
    <source>
        <dbReference type="ARBA" id="ARBA00022884"/>
    </source>
</evidence>
<evidence type="ECO:0000256" key="6">
    <source>
        <dbReference type="ARBA" id="ARBA00023242"/>
    </source>
</evidence>
<keyword evidence="6 8" id="KW-0539">Nucleus</keyword>
<feature type="compositionally biased region" description="Basic and acidic residues" evidence="9">
    <location>
        <begin position="425"/>
        <end position="558"/>
    </location>
</feature>
<dbReference type="GO" id="GO:0005634">
    <property type="term" value="C:nucleus"/>
    <property type="evidence" value="ECO:0007669"/>
    <property type="project" value="UniProtKB-SubCell"/>
</dbReference>
<evidence type="ECO:0000313" key="12">
    <source>
        <dbReference type="EMBL" id="ELR21110.1"/>
    </source>
</evidence>
<dbReference type="OrthoDB" id="2083at2759"/>